<keyword evidence="1" id="KW-1133">Transmembrane helix</keyword>
<sequence length="218" mass="25248">MKNLQKLVGGLVAGLLFFHFLIIGLQLLPNNPLKHQYKRELSGYMNPFFGQSWKLFAPNPISGNISILLQFRDYRNGRVTESKWLDICEPMVEERKVSFWSPSQRILKSFTSSVSNLMENRKDALEYVAKKNLAQDTLKSGRIIKQVTELSPGHRAILSYAKFVHAAYASRVPRADSTVVCYRILEAKFPRFSKRELDYFDLANYTYNQHMSADYRIL</sequence>
<dbReference type="AlphaFoldDB" id="A0A1I6BL79"/>
<keyword evidence="1" id="KW-0812">Transmembrane</keyword>
<evidence type="ECO:0000313" key="2">
    <source>
        <dbReference type="EMBL" id="SFQ81689.1"/>
    </source>
</evidence>
<evidence type="ECO:0000256" key="1">
    <source>
        <dbReference type="SAM" id="Phobius"/>
    </source>
</evidence>
<dbReference type="RefSeq" id="WP_092678748.1">
    <property type="nucleotide sequence ID" value="NZ_FOXS01000009.1"/>
</dbReference>
<feature type="transmembrane region" description="Helical" evidence="1">
    <location>
        <begin position="7"/>
        <end position="28"/>
    </location>
</feature>
<name>A0A1I6BL79_HYMAR</name>
<dbReference type="STRING" id="1227077.SAMN04515668_4712"/>
<dbReference type="Proteomes" id="UP000199029">
    <property type="component" value="Unassembled WGS sequence"/>
</dbReference>
<dbReference type="InterPro" id="IPR043857">
    <property type="entry name" value="DUF5819"/>
</dbReference>
<evidence type="ECO:0000313" key="3">
    <source>
        <dbReference type="Proteomes" id="UP000199029"/>
    </source>
</evidence>
<gene>
    <name evidence="2" type="ORF">SAMN04515668_4712</name>
</gene>
<proteinExistence type="predicted"/>
<reference evidence="3" key="1">
    <citation type="submission" date="2016-10" db="EMBL/GenBank/DDBJ databases">
        <authorList>
            <person name="Varghese N."/>
            <person name="Submissions S."/>
        </authorList>
    </citation>
    <scope>NUCLEOTIDE SEQUENCE [LARGE SCALE GENOMIC DNA]</scope>
    <source>
        <strain evidence="3">OR362-8,ATCC BAA-1266,JCM 13504</strain>
    </source>
</reference>
<dbReference type="EMBL" id="FOXS01000009">
    <property type="protein sequence ID" value="SFQ81689.1"/>
    <property type="molecule type" value="Genomic_DNA"/>
</dbReference>
<keyword evidence="3" id="KW-1185">Reference proteome</keyword>
<dbReference type="Pfam" id="PF19136">
    <property type="entry name" value="DUF5819"/>
    <property type="match status" value="1"/>
</dbReference>
<accession>A0A1I6BL79</accession>
<organism evidence="2 3">
    <name type="scientific">Hymenobacter arizonensis</name>
    <name type="common">Siccationidurans arizonensis</name>
    <dbReference type="NCBI Taxonomy" id="1227077"/>
    <lineage>
        <taxon>Bacteria</taxon>
        <taxon>Pseudomonadati</taxon>
        <taxon>Bacteroidota</taxon>
        <taxon>Cytophagia</taxon>
        <taxon>Cytophagales</taxon>
        <taxon>Hymenobacteraceae</taxon>
        <taxon>Hymenobacter</taxon>
    </lineage>
</organism>
<protein>
    <submittedName>
        <fullName evidence="2">Uncharacterized protein</fullName>
    </submittedName>
</protein>
<dbReference type="OrthoDB" id="9342777at2"/>
<keyword evidence="1" id="KW-0472">Membrane</keyword>